<evidence type="ECO:0000256" key="3">
    <source>
        <dbReference type="ARBA" id="ARBA00023110"/>
    </source>
</evidence>
<gene>
    <name evidence="9" type="ORF">ACFOND_07535</name>
</gene>
<dbReference type="Gene3D" id="1.10.287.460">
    <property type="entry name" value="Peptidyl-prolyl cis-trans isomerase, FKBP-type, N-terminal domain"/>
    <property type="match status" value="1"/>
</dbReference>
<comment type="caution">
    <text evidence="9">The sequence shown here is derived from an EMBL/GenBank/DDBJ whole genome shotgun (WGS) entry which is preliminary data.</text>
</comment>
<keyword evidence="4 5" id="KW-0413">Isomerase</keyword>
<dbReference type="PANTHER" id="PTHR43811:SF19">
    <property type="entry name" value="39 KDA FK506-BINDING NUCLEAR PROTEIN"/>
    <property type="match status" value="1"/>
</dbReference>
<keyword evidence="7" id="KW-0732">Signal</keyword>
<dbReference type="Pfam" id="PF00254">
    <property type="entry name" value="FKBP_C"/>
    <property type="match status" value="1"/>
</dbReference>
<dbReference type="PROSITE" id="PS50059">
    <property type="entry name" value="FKBP_PPIASE"/>
    <property type="match status" value="1"/>
</dbReference>
<comment type="catalytic activity">
    <reaction evidence="1 5 6">
        <text>[protein]-peptidylproline (omega=180) = [protein]-peptidylproline (omega=0)</text>
        <dbReference type="Rhea" id="RHEA:16237"/>
        <dbReference type="Rhea" id="RHEA-COMP:10747"/>
        <dbReference type="Rhea" id="RHEA-COMP:10748"/>
        <dbReference type="ChEBI" id="CHEBI:83833"/>
        <dbReference type="ChEBI" id="CHEBI:83834"/>
        <dbReference type="EC" id="5.2.1.8"/>
    </reaction>
</comment>
<dbReference type="Gene3D" id="3.10.50.40">
    <property type="match status" value="1"/>
</dbReference>
<dbReference type="Pfam" id="PF01346">
    <property type="entry name" value="FKBP_N"/>
    <property type="match status" value="1"/>
</dbReference>
<evidence type="ECO:0000313" key="10">
    <source>
        <dbReference type="Proteomes" id="UP001595710"/>
    </source>
</evidence>
<dbReference type="InterPro" id="IPR000774">
    <property type="entry name" value="PPIase_FKBP_N"/>
</dbReference>
<dbReference type="InterPro" id="IPR001179">
    <property type="entry name" value="PPIase_FKBP_dom"/>
</dbReference>
<name>A0ABV7WQC8_9GAMM</name>
<keyword evidence="10" id="KW-1185">Reference proteome</keyword>
<dbReference type="SUPFAM" id="SSF54534">
    <property type="entry name" value="FKBP-like"/>
    <property type="match status" value="1"/>
</dbReference>
<protein>
    <recommendedName>
        <fullName evidence="6">Peptidyl-prolyl cis-trans isomerase</fullName>
        <ecNumber evidence="6">5.2.1.8</ecNumber>
    </recommendedName>
</protein>
<dbReference type="RefSeq" id="WP_290282523.1">
    <property type="nucleotide sequence ID" value="NZ_JAUFQI010000001.1"/>
</dbReference>
<evidence type="ECO:0000256" key="1">
    <source>
        <dbReference type="ARBA" id="ARBA00000971"/>
    </source>
</evidence>
<dbReference type="EC" id="5.2.1.8" evidence="6"/>
<accession>A0ABV7WQC8</accession>
<feature type="signal peptide" evidence="7">
    <location>
        <begin position="1"/>
        <end position="26"/>
    </location>
</feature>
<evidence type="ECO:0000256" key="7">
    <source>
        <dbReference type="SAM" id="SignalP"/>
    </source>
</evidence>
<feature type="chain" id="PRO_5047460196" description="Peptidyl-prolyl cis-trans isomerase" evidence="7">
    <location>
        <begin position="27"/>
        <end position="235"/>
    </location>
</feature>
<dbReference type="EMBL" id="JBHRYN010000008">
    <property type="protein sequence ID" value="MFC3701483.1"/>
    <property type="molecule type" value="Genomic_DNA"/>
</dbReference>
<sequence>MQLTKIKLVIAGASVAAVVAAGAAFAVDFDTDESKASYGIGYGFANNMLQQTQGLELDVDAMVKGIEDAFAKADQAISEEEITAAIQALQAKQQAAAAAESAKLAEAAKAEGEEFLATNAKKEGVNVTDSGLQYEVITASGSDVRPTAEDNIKVHYHGTLVNGTVFDSSVDRGEPIEFNLGGVIKGWTEGVQLMAVGDKYRFTIPSDLAYGDSSPSPTIPAGSTLIFEVELLDIL</sequence>
<evidence type="ECO:0000313" key="9">
    <source>
        <dbReference type="EMBL" id="MFC3701483.1"/>
    </source>
</evidence>
<dbReference type="InterPro" id="IPR046357">
    <property type="entry name" value="PPIase_dom_sf"/>
</dbReference>
<evidence type="ECO:0000256" key="6">
    <source>
        <dbReference type="RuleBase" id="RU003915"/>
    </source>
</evidence>
<reference evidence="10" key="1">
    <citation type="journal article" date="2019" name="Int. J. Syst. Evol. Microbiol.">
        <title>The Global Catalogue of Microorganisms (GCM) 10K type strain sequencing project: providing services to taxonomists for standard genome sequencing and annotation.</title>
        <authorList>
            <consortium name="The Broad Institute Genomics Platform"/>
            <consortium name="The Broad Institute Genome Sequencing Center for Infectious Disease"/>
            <person name="Wu L."/>
            <person name="Ma J."/>
        </authorList>
    </citation>
    <scope>NUCLEOTIDE SEQUENCE [LARGE SCALE GENOMIC DNA]</scope>
    <source>
        <strain evidence="10">CECT 8288</strain>
    </source>
</reference>
<evidence type="ECO:0000256" key="2">
    <source>
        <dbReference type="ARBA" id="ARBA00006577"/>
    </source>
</evidence>
<dbReference type="PANTHER" id="PTHR43811">
    <property type="entry name" value="FKBP-TYPE PEPTIDYL-PROLYL CIS-TRANS ISOMERASE FKPA"/>
    <property type="match status" value="1"/>
</dbReference>
<feature type="domain" description="PPIase FKBP-type" evidence="8">
    <location>
        <begin position="149"/>
        <end position="235"/>
    </location>
</feature>
<dbReference type="InterPro" id="IPR036944">
    <property type="entry name" value="PPIase_FKBP_N_sf"/>
</dbReference>
<dbReference type="Proteomes" id="UP001595710">
    <property type="component" value="Unassembled WGS sequence"/>
</dbReference>
<evidence type="ECO:0000259" key="8">
    <source>
        <dbReference type="PROSITE" id="PS50059"/>
    </source>
</evidence>
<evidence type="ECO:0000256" key="5">
    <source>
        <dbReference type="PROSITE-ProRule" id="PRU00277"/>
    </source>
</evidence>
<keyword evidence="3 5" id="KW-0697">Rotamase</keyword>
<evidence type="ECO:0000256" key="4">
    <source>
        <dbReference type="ARBA" id="ARBA00023235"/>
    </source>
</evidence>
<comment type="similarity">
    <text evidence="2 6">Belongs to the FKBP-type PPIase family.</text>
</comment>
<dbReference type="GO" id="GO:0003755">
    <property type="term" value="F:peptidyl-prolyl cis-trans isomerase activity"/>
    <property type="evidence" value="ECO:0007669"/>
    <property type="project" value="UniProtKB-EC"/>
</dbReference>
<proteinExistence type="inferred from homology"/>
<organism evidence="9 10">
    <name type="scientific">Reinekea marina</name>
    <dbReference type="NCBI Taxonomy" id="1310421"/>
    <lineage>
        <taxon>Bacteria</taxon>
        <taxon>Pseudomonadati</taxon>
        <taxon>Pseudomonadota</taxon>
        <taxon>Gammaproteobacteria</taxon>
        <taxon>Oceanospirillales</taxon>
        <taxon>Saccharospirillaceae</taxon>
        <taxon>Reinekea</taxon>
    </lineage>
</organism>